<dbReference type="GO" id="GO:0005856">
    <property type="term" value="C:cytoskeleton"/>
    <property type="evidence" value="ECO:0007669"/>
    <property type="project" value="TreeGrafter"/>
</dbReference>
<dbReference type="FunFam" id="3.40.225.10:FF:000009">
    <property type="entry name" value="Class II aldolase/adducin N-terminal"/>
    <property type="match status" value="1"/>
</dbReference>
<dbReference type="InterPro" id="IPR051017">
    <property type="entry name" value="Aldolase-II_Adducin_sf"/>
</dbReference>
<evidence type="ECO:0000259" key="1">
    <source>
        <dbReference type="SMART" id="SM01007"/>
    </source>
</evidence>
<name>A0A7R8AKA8_9EURO</name>
<protein>
    <recommendedName>
        <fullName evidence="1">Class II aldolase/adducin N-terminal domain-containing protein</fullName>
    </recommendedName>
</protein>
<dbReference type="Proteomes" id="UP000654913">
    <property type="component" value="Chromosome 3"/>
</dbReference>
<dbReference type="PANTHER" id="PTHR10672">
    <property type="entry name" value="ADDUCIN"/>
    <property type="match status" value="1"/>
</dbReference>
<evidence type="ECO:0000313" key="3">
    <source>
        <dbReference type="Proteomes" id="UP000654913"/>
    </source>
</evidence>
<dbReference type="EMBL" id="AP024445">
    <property type="protein sequence ID" value="BCS22061.1"/>
    <property type="molecule type" value="Genomic_DNA"/>
</dbReference>
<dbReference type="NCBIfam" id="NF004855">
    <property type="entry name" value="PRK06208.1"/>
    <property type="match status" value="1"/>
</dbReference>
<dbReference type="AlphaFoldDB" id="A0A7R8AKA8"/>
<reference evidence="2" key="1">
    <citation type="submission" date="2021-01" db="EMBL/GenBank/DDBJ databases">
        <authorList>
            <consortium name="Aspergillus puulaauensis MK2 genome sequencing consortium"/>
            <person name="Kazuki M."/>
            <person name="Futagami T."/>
        </authorList>
    </citation>
    <scope>NUCLEOTIDE SEQUENCE</scope>
    <source>
        <strain evidence="2">MK2</strain>
    </source>
</reference>
<reference evidence="2" key="2">
    <citation type="submission" date="2021-02" db="EMBL/GenBank/DDBJ databases">
        <title>Aspergillus puulaauensis MK2 genome sequence.</title>
        <authorList>
            <person name="Futagami T."/>
            <person name="Mori K."/>
            <person name="Kadooka C."/>
            <person name="Tanaka T."/>
        </authorList>
    </citation>
    <scope>NUCLEOTIDE SEQUENCE</scope>
    <source>
        <strain evidence="2">MK2</strain>
    </source>
</reference>
<dbReference type="RefSeq" id="XP_041554255.1">
    <property type="nucleotide sequence ID" value="XM_041701361.1"/>
</dbReference>
<dbReference type="InterPro" id="IPR036409">
    <property type="entry name" value="Aldolase_II/adducin_N_sf"/>
</dbReference>
<feature type="domain" description="Class II aldolase/adducin N-terminal" evidence="1">
    <location>
        <begin position="73"/>
        <end position="256"/>
    </location>
</feature>
<proteinExistence type="predicted"/>
<dbReference type="PANTHER" id="PTHR10672:SF39">
    <property type="entry name" value="CLASS II ALDOLASE_ADDUCIN N-TERMINAL DOMAIN-CONTAINING PROTEIN"/>
    <property type="match status" value="1"/>
</dbReference>
<dbReference type="InterPro" id="IPR001303">
    <property type="entry name" value="Aldolase_II/adducin_N"/>
</dbReference>
<sequence>MAPSTTTTENINYDASLTGDERAKLVKILGTDRPLEKFTYGGHPLSGKQIEPVDRVRIPKFDSKEDERAFIKLHHAAALRWLGHNGYNNEGAGGHVTVRDPILPDHFWINPHAKSFSHIKPDDLCLVNEDGAVVRPGNLHAVNPAGFAIHAAVHKARPDVLAAVHCHSVPTKAFSALGCKLEPINQDACRFYNDHAIYESFGGIVFAHEEGRRIAEALGNNKAVILQNHGILTVAKTVDGAAFLFGAMDRCIQAQLAADAAAAGRGTQTIKVSHEEAEYTRRVYTDEMEYVMFQSCFEDVVRASNGELPFHVDGEIPRTD</sequence>
<dbReference type="SMART" id="SM01007">
    <property type="entry name" value="Aldolase_II"/>
    <property type="match status" value="1"/>
</dbReference>
<dbReference type="Pfam" id="PF00596">
    <property type="entry name" value="Aldolase_II"/>
    <property type="match status" value="1"/>
</dbReference>
<keyword evidence="3" id="KW-1185">Reference proteome</keyword>
<gene>
    <name evidence="2" type="ORF">APUU_30286S</name>
</gene>
<accession>A0A7R8AKA8</accession>
<dbReference type="GeneID" id="64972066"/>
<organism evidence="2 3">
    <name type="scientific">Aspergillus puulaauensis</name>
    <dbReference type="NCBI Taxonomy" id="1220207"/>
    <lineage>
        <taxon>Eukaryota</taxon>
        <taxon>Fungi</taxon>
        <taxon>Dikarya</taxon>
        <taxon>Ascomycota</taxon>
        <taxon>Pezizomycotina</taxon>
        <taxon>Eurotiomycetes</taxon>
        <taxon>Eurotiomycetidae</taxon>
        <taxon>Eurotiales</taxon>
        <taxon>Aspergillaceae</taxon>
        <taxon>Aspergillus</taxon>
    </lineage>
</organism>
<dbReference type="Gene3D" id="3.40.225.10">
    <property type="entry name" value="Class II aldolase/adducin N-terminal domain"/>
    <property type="match status" value="1"/>
</dbReference>
<dbReference type="KEGG" id="apuu:APUU_30286S"/>
<dbReference type="GO" id="GO:0051015">
    <property type="term" value="F:actin filament binding"/>
    <property type="evidence" value="ECO:0007669"/>
    <property type="project" value="TreeGrafter"/>
</dbReference>
<dbReference type="SUPFAM" id="SSF53639">
    <property type="entry name" value="AraD/HMP-PK domain-like"/>
    <property type="match status" value="1"/>
</dbReference>
<dbReference type="OrthoDB" id="3238794at2759"/>
<evidence type="ECO:0000313" key="2">
    <source>
        <dbReference type="EMBL" id="BCS22061.1"/>
    </source>
</evidence>